<dbReference type="Proteomes" id="UP000182888">
    <property type="component" value="Unassembled WGS sequence"/>
</dbReference>
<accession>A0A0K2VVJ8</accession>
<name>A0A0K2VVJ8_MESPL</name>
<evidence type="ECO:0000313" key="1">
    <source>
        <dbReference type="EMBL" id="CDX54516.1"/>
    </source>
</evidence>
<organism evidence="1 2">
    <name type="scientific">Mesorhizobium plurifarium</name>
    <dbReference type="NCBI Taxonomy" id="69974"/>
    <lineage>
        <taxon>Bacteria</taxon>
        <taxon>Pseudomonadati</taxon>
        <taxon>Pseudomonadota</taxon>
        <taxon>Alphaproteobacteria</taxon>
        <taxon>Hyphomicrobiales</taxon>
        <taxon>Phyllobacteriaceae</taxon>
        <taxon>Mesorhizobium</taxon>
    </lineage>
</organism>
<protein>
    <submittedName>
        <fullName evidence="1">Uncharacterized protein</fullName>
    </submittedName>
</protein>
<evidence type="ECO:0000313" key="2">
    <source>
        <dbReference type="Proteomes" id="UP000182888"/>
    </source>
</evidence>
<proteinExistence type="predicted"/>
<sequence>MSLSDETAGLHEVAAAIGRKPSWLKRNWLKLHVEKGFPRKIATGDVWPRRQVEVWLRSGGAVLPAPVPANQNDGEADLVSAAAAALRAHYGAHP</sequence>
<dbReference type="AlphaFoldDB" id="A0A0K2VVJ8"/>
<gene>
    <name evidence="1" type="ORF">MPL1032_190130</name>
</gene>
<dbReference type="EMBL" id="CCND01000011">
    <property type="protein sequence ID" value="CDX54516.1"/>
    <property type="molecule type" value="Genomic_DNA"/>
</dbReference>
<reference evidence="2" key="1">
    <citation type="submission" date="2014-08" db="EMBL/GenBank/DDBJ databases">
        <authorList>
            <person name="Edwards T."/>
        </authorList>
    </citation>
    <scope>NUCLEOTIDE SEQUENCE [LARGE SCALE GENOMIC DNA]</scope>
</reference>